<dbReference type="Proteomes" id="UP000595823">
    <property type="component" value="Chromosome"/>
</dbReference>
<feature type="transmembrane region" description="Helical" evidence="1">
    <location>
        <begin position="55"/>
        <end position="79"/>
    </location>
</feature>
<keyword evidence="1" id="KW-1133">Transmembrane helix</keyword>
<reference evidence="2 3" key="1">
    <citation type="submission" date="2020-06" db="EMBL/GenBank/DDBJ databases">
        <title>Genomic analysis of Salicibibacter sp. NKC5-3.</title>
        <authorList>
            <person name="Oh Y.J."/>
        </authorList>
    </citation>
    <scope>NUCLEOTIDE SEQUENCE [LARGE SCALE GENOMIC DNA]</scope>
    <source>
        <strain evidence="2 3">NKC5-3</strain>
    </source>
</reference>
<evidence type="ECO:0000313" key="3">
    <source>
        <dbReference type="Proteomes" id="UP000595823"/>
    </source>
</evidence>
<accession>A0A7T6Z3U3</accession>
<name>A0A7T6Z3U3_9BACI</name>
<evidence type="ECO:0000313" key="2">
    <source>
        <dbReference type="EMBL" id="QQK76281.1"/>
    </source>
</evidence>
<dbReference type="EMBL" id="CP054705">
    <property type="protein sequence ID" value="QQK76281.1"/>
    <property type="molecule type" value="Genomic_DNA"/>
</dbReference>
<dbReference type="KEGG" id="scia:HUG15_12435"/>
<dbReference type="RefSeq" id="WP_200123414.1">
    <property type="nucleotide sequence ID" value="NZ_CP054705.1"/>
</dbReference>
<dbReference type="AlphaFoldDB" id="A0A7T6Z3U3"/>
<feature type="transmembrane region" description="Helical" evidence="1">
    <location>
        <begin position="171"/>
        <end position="196"/>
    </location>
</feature>
<gene>
    <name evidence="2" type="ORF">HUG15_12435</name>
</gene>
<feature type="transmembrane region" description="Helical" evidence="1">
    <location>
        <begin position="31"/>
        <end position="48"/>
    </location>
</feature>
<proteinExistence type="predicted"/>
<evidence type="ECO:0000256" key="1">
    <source>
        <dbReference type="SAM" id="Phobius"/>
    </source>
</evidence>
<organism evidence="2 3">
    <name type="scientific">Salicibibacter cibarius</name>
    <dbReference type="NCBI Taxonomy" id="2743000"/>
    <lineage>
        <taxon>Bacteria</taxon>
        <taxon>Bacillati</taxon>
        <taxon>Bacillota</taxon>
        <taxon>Bacilli</taxon>
        <taxon>Bacillales</taxon>
        <taxon>Bacillaceae</taxon>
        <taxon>Salicibibacter</taxon>
    </lineage>
</organism>
<protein>
    <submittedName>
        <fullName evidence="2">Uncharacterized protein</fullName>
    </submittedName>
</protein>
<sequence length="260" mass="30569">MQNFSQTNQARRTKAHVSIFGTTQMHLRSPYIVAWWSAALPGFGHFLLNKSLRGFILFLWEILVNVMSNLNLAMVYSFTGQIEMAKNVLEPRWLLLYIPVYIFTIWDSYRTTVDLNKQFLLAEKENAPFSSFSMSPMEIDYMDKRSPLMAALWSLLTPGSGQLYIHRILHGFFITSWFIIFVYFSRVLVAVHLLFLGQISEATQVLDPQWYLFLPSLYGYSIYDAYVNTVEHNKLFESEQRNFLKQHYQIYRVKIPERKG</sequence>
<keyword evidence="3" id="KW-1185">Reference proteome</keyword>
<feature type="transmembrane region" description="Helical" evidence="1">
    <location>
        <begin position="91"/>
        <end position="109"/>
    </location>
</feature>
<keyword evidence="1" id="KW-0472">Membrane</keyword>
<keyword evidence="1" id="KW-0812">Transmembrane</keyword>